<organism evidence="1 2">
    <name type="scientific">Thelohanellus kitauei</name>
    <name type="common">Myxosporean</name>
    <dbReference type="NCBI Taxonomy" id="669202"/>
    <lineage>
        <taxon>Eukaryota</taxon>
        <taxon>Metazoa</taxon>
        <taxon>Cnidaria</taxon>
        <taxon>Myxozoa</taxon>
        <taxon>Myxosporea</taxon>
        <taxon>Bivalvulida</taxon>
        <taxon>Platysporina</taxon>
        <taxon>Myxobolidae</taxon>
        <taxon>Thelohanellus</taxon>
    </lineage>
</organism>
<proteinExistence type="predicted"/>
<dbReference type="OrthoDB" id="424490at2759"/>
<name>A0A0C2IYP8_THEKT</name>
<dbReference type="AlphaFoldDB" id="A0A0C2IYP8"/>
<evidence type="ECO:0008006" key="3">
    <source>
        <dbReference type="Google" id="ProtNLM"/>
    </source>
</evidence>
<evidence type="ECO:0000313" key="1">
    <source>
        <dbReference type="EMBL" id="KII61962.1"/>
    </source>
</evidence>
<gene>
    <name evidence="1" type="ORF">RF11_06972</name>
</gene>
<keyword evidence="2" id="KW-1185">Reference proteome</keyword>
<protein>
    <recommendedName>
        <fullName evidence="3">ISXO2-like transposase domain-containing protein</fullName>
    </recommendedName>
</protein>
<evidence type="ECO:0000313" key="2">
    <source>
        <dbReference type="Proteomes" id="UP000031668"/>
    </source>
</evidence>
<accession>A0A0C2IYP8</accession>
<sequence length="110" mass="12524">MVGASLDFEDCTIGRQDITVEIDESKLGMNKYHRGHLVSGPWILGGVEKTRERKAFQVEVPDRTAEILINIIRSSLHGYNFLIVNLNSDYLLQNNIIIEGKDVLYDEITF</sequence>
<reference evidence="1 2" key="1">
    <citation type="journal article" date="2014" name="Genome Biol. Evol.">
        <title>The genome of the myxosporean Thelohanellus kitauei shows adaptations to nutrient acquisition within its fish host.</title>
        <authorList>
            <person name="Yang Y."/>
            <person name="Xiong J."/>
            <person name="Zhou Z."/>
            <person name="Huo F."/>
            <person name="Miao W."/>
            <person name="Ran C."/>
            <person name="Liu Y."/>
            <person name="Zhang J."/>
            <person name="Feng J."/>
            <person name="Wang M."/>
            <person name="Wang M."/>
            <person name="Wang L."/>
            <person name="Yao B."/>
        </authorList>
    </citation>
    <scope>NUCLEOTIDE SEQUENCE [LARGE SCALE GENOMIC DNA]</scope>
    <source>
        <strain evidence="1">Wuqing</strain>
    </source>
</reference>
<dbReference type="EMBL" id="JWZT01005174">
    <property type="protein sequence ID" value="KII61962.1"/>
    <property type="molecule type" value="Genomic_DNA"/>
</dbReference>
<dbReference type="Proteomes" id="UP000031668">
    <property type="component" value="Unassembled WGS sequence"/>
</dbReference>
<comment type="caution">
    <text evidence="1">The sequence shown here is derived from an EMBL/GenBank/DDBJ whole genome shotgun (WGS) entry which is preliminary data.</text>
</comment>